<evidence type="ECO:0000256" key="1">
    <source>
        <dbReference type="SAM" id="MobiDB-lite"/>
    </source>
</evidence>
<dbReference type="EMBL" id="MN739754">
    <property type="protein sequence ID" value="QHT25053.1"/>
    <property type="molecule type" value="Genomic_DNA"/>
</dbReference>
<reference evidence="2" key="1">
    <citation type="journal article" date="2020" name="Nature">
        <title>Giant virus diversity and host interactions through global metagenomics.</title>
        <authorList>
            <person name="Schulz F."/>
            <person name="Roux S."/>
            <person name="Paez-Espino D."/>
            <person name="Jungbluth S."/>
            <person name="Walsh D.A."/>
            <person name="Denef V.J."/>
            <person name="McMahon K.D."/>
            <person name="Konstantinidis K.T."/>
            <person name="Eloe-Fadrosh E.A."/>
            <person name="Kyrpides N.C."/>
            <person name="Woyke T."/>
        </authorList>
    </citation>
    <scope>NUCLEOTIDE SEQUENCE</scope>
    <source>
        <strain evidence="2">GVMAG-M-3300023179-150</strain>
    </source>
</reference>
<name>A0A6C0E9J5_9ZZZZ</name>
<evidence type="ECO:0000313" key="2">
    <source>
        <dbReference type="EMBL" id="QHT25053.1"/>
    </source>
</evidence>
<dbReference type="AlphaFoldDB" id="A0A6C0E9J5"/>
<feature type="region of interest" description="Disordered" evidence="1">
    <location>
        <begin position="121"/>
        <end position="141"/>
    </location>
</feature>
<proteinExistence type="predicted"/>
<protein>
    <submittedName>
        <fullName evidence="2">Uncharacterized protein</fullName>
    </submittedName>
</protein>
<sequence length="319" mass="37002">MYNICKNYQHYLYFSYESSTGDCLSCKYIQSSNDHEFKQYLRRNVPGAKCPNSLCEVTMGRGWIGSHHGGPRMTCGDCSGNYNFHPGLSHDGYKAFNDVKSGCFNITQSDRNKLAEKIRMDEQKRREEEEQRRKDDIERKQNQIRSAMRQAEIDNARAQLRENENLIKYDNQRSEFTKFVNNLINNPDSIMAGIKETPMKGYIIHRYDGIYDGKYGIVHPAPRVKTKYVCCFKTVDKNINASSTKFVLNDIKKMCAIGLPYDKSNLHKLLIGDETNSYLGKKKLEYQKIFFKHNGHLSGEADIMLLIYDKDRYGLIEIN</sequence>
<organism evidence="2">
    <name type="scientific">viral metagenome</name>
    <dbReference type="NCBI Taxonomy" id="1070528"/>
    <lineage>
        <taxon>unclassified sequences</taxon>
        <taxon>metagenomes</taxon>
        <taxon>organismal metagenomes</taxon>
    </lineage>
</organism>
<accession>A0A6C0E9J5</accession>